<keyword evidence="1" id="KW-0472">Membrane</keyword>
<evidence type="ECO:0000256" key="1">
    <source>
        <dbReference type="SAM" id="Phobius"/>
    </source>
</evidence>
<keyword evidence="1" id="KW-1133">Transmembrane helix</keyword>
<name>A0A6C0IC02_9ZZZZ</name>
<proteinExistence type="predicted"/>
<sequence length="278" mass="31108">MKFTTKYICILLIILVFLGIFLFYLNQLTRTQAIEEENVVEGFDTNVSKNLPKNCPNLLINRGDAIVLYNTNAAESGEHGVKPGTHIVAVFKTLEEYAKYVQHQRSIGNYCPVLYLRQETSAQGKDVYKMYTPNSEIPDQGAGKPVFKPPFLESVPIWDLHHQPPFYVEGGLPAVPTEPVNNQVIQVMDASRENGQFNKDDYPGFDPYGLYVGKATNLDEIHVSTQNLDSNFHQTNKCSYNPADSNWCGVIATQQAVDSGMFANNEVNKAIYPHVAVV</sequence>
<dbReference type="EMBL" id="MN740153">
    <property type="protein sequence ID" value="QHT90259.1"/>
    <property type="molecule type" value="Genomic_DNA"/>
</dbReference>
<reference evidence="2" key="1">
    <citation type="journal article" date="2020" name="Nature">
        <title>Giant virus diversity and host interactions through global metagenomics.</title>
        <authorList>
            <person name="Schulz F."/>
            <person name="Roux S."/>
            <person name="Paez-Espino D."/>
            <person name="Jungbluth S."/>
            <person name="Walsh D.A."/>
            <person name="Denef V.J."/>
            <person name="McMahon K.D."/>
            <person name="Konstantinidis K.T."/>
            <person name="Eloe-Fadrosh E.A."/>
            <person name="Kyrpides N.C."/>
            <person name="Woyke T."/>
        </authorList>
    </citation>
    <scope>NUCLEOTIDE SEQUENCE</scope>
    <source>
        <strain evidence="2">GVMAG-M-3300023184-68</strain>
    </source>
</reference>
<feature type="transmembrane region" description="Helical" evidence="1">
    <location>
        <begin position="7"/>
        <end position="25"/>
    </location>
</feature>
<evidence type="ECO:0000313" key="2">
    <source>
        <dbReference type="EMBL" id="QHT90259.1"/>
    </source>
</evidence>
<accession>A0A6C0IC02</accession>
<dbReference type="AlphaFoldDB" id="A0A6C0IC02"/>
<protein>
    <submittedName>
        <fullName evidence="2">Uncharacterized protein</fullName>
    </submittedName>
</protein>
<organism evidence="2">
    <name type="scientific">viral metagenome</name>
    <dbReference type="NCBI Taxonomy" id="1070528"/>
    <lineage>
        <taxon>unclassified sequences</taxon>
        <taxon>metagenomes</taxon>
        <taxon>organismal metagenomes</taxon>
    </lineage>
</organism>
<keyword evidence="1" id="KW-0812">Transmembrane</keyword>